<proteinExistence type="predicted"/>
<name>A0A224YX28_9ACAR</name>
<dbReference type="EMBL" id="GFPF01011032">
    <property type="protein sequence ID" value="MAA22178.1"/>
    <property type="molecule type" value="Transcribed_RNA"/>
</dbReference>
<dbReference type="GO" id="GO:0016740">
    <property type="term" value="F:transferase activity"/>
    <property type="evidence" value="ECO:0007669"/>
    <property type="project" value="UniProtKB-KW"/>
</dbReference>
<evidence type="ECO:0000313" key="1">
    <source>
        <dbReference type="EMBL" id="MAA22178.1"/>
    </source>
</evidence>
<reference evidence="1" key="1">
    <citation type="journal article" date="2017" name="Parasit. Vectors">
        <title>Sialotranscriptomics of Rhipicephalus zambeziensis reveals intricate expression profiles of secretory proteins and suggests tight temporal transcriptional regulation during blood-feeding.</title>
        <authorList>
            <person name="de Castro M.H."/>
            <person name="de Klerk D."/>
            <person name="Pienaar R."/>
            <person name="Rees D.J.G."/>
            <person name="Mans B.J."/>
        </authorList>
    </citation>
    <scope>NUCLEOTIDE SEQUENCE</scope>
    <source>
        <tissue evidence="1">Salivary glands</tissue>
    </source>
</reference>
<organism evidence="1">
    <name type="scientific">Rhipicephalus zambeziensis</name>
    <dbReference type="NCBI Taxonomy" id="60191"/>
    <lineage>
        <taxon>Eukaryota</taxon>
        <taxon>Metazoa</taxon>
        <taxon>Ecdysozoa</taxon>
        <taxon>Arthropoda</taxon>
        <taxon>Chelicerata</taxon>
        <taxon>Arachnida</taxon>
        <taxon>Acari</taxon>
        <taxon>Parasitiformes</taxon>
        <taxon>Ixodida</taxon>
        <taxon>Ixodoidea</taxon>
        <taxon>Ixodidae</taxon>
        <taxon>Rhipicephalinae</taxon>
        <taxon>Rhipicephalus</taxon>
        <taxon>Rhipicephalus</taxon>
    </lineage>
</organism>
<protein>
    <submittedName>
        <fullName evidence="1">Protein O-GlcNAc transferase</fullName>
    </submittedName>
</protein>
<accession>A0A224YX28</accession>
<keyword evidence="1" id="KW-0808">Transferase</keyword>
<dbReference type="AlphaFoldDB" id="A0A224YX28"/>
<sequence length="159" mass="17343">MGGLTRLQRQPSLPSIPAVVIRQRARSVCPDAGFAPLSLASMWSPPKMAEPCVGHLASLPRVVAVEARWPLCWPRPSSLRAHCGGNSSITMLPRPMRVQRQRACASRPSSSSLPLFPQRERAAAVAKQHMWRLRHPSALSYAAPLTLCLGCGYCNRPAT</sequence>